<dbReference type="CDD" id="cd02787">
    <property type="entry name" value="MopB_CT_ydeP"/>
    <property type="match status" value="1"/>
</dbReference>
<evidence type="ECO:0000256" key="7">
    <source>
        <dbReference type="ARBA" id="ARBA00023002"/>
    </source>
</evidence>
<evidence type="ECO:0000256" key="10">
    <source>
        <dbReference type="SAM" id="MobiDB-lite"/>
    </source>
</evidence>
<dbReference type="SUPFAM" id="SSF50692">
    <property type="entry name" value="ADC-like"/>
    <property type="match status" value="1"/>
</dbReference>
<proteinExistence type="inferred from homology"/>
<dbReference type="InterPro" id="IPR006656">
    <property type="entry name" value="Mopterin_OxRdtase"/>
</dbReference>
<evidence type="ECO:0000256" key="6">
    <source>
        <dbReference type="ARBA" id="ARBA00022723"/>
    </source>
</evidence>
<comment type="caution">
    <text evidence="13">The sequence shown here is derived from an EMBL/GenBank/DDBJ whole genome shotgun (WGS) entry which is preliminary data.</text>
</comment>
<comment type="cofactor">
    <cofactor evidence="2">
        <name>[4Fe-4S] cluster</name>
        <dbReference type="ChEBI" id="CHEBI:49883"/>
    </cofactor>
</comment>
<feature type="domain" description="Molybdopterin dinucleotide-binding" evidence="12">
    <location>
        <begin position="674"/>
        <end position="779"/>
    </location>
</feature>
<sequence>MADDDKIEPYAKPAGGWDALKSSWQALREQHVGLKGATTLLRTNQPRGFDCPGCAWPDRNAHSTFEFCENGVKAVANEATAKRASRELFAAHTVSVLAGFDDQFLEAQGRLTEPMIYDPASDHYVPIAWDAAFATIATALNGLASPDEAIFYTSGRTSNEAAFLYQLFVREFGTNNLPDCSNMCHEASGVAMTEQIGSGKGSVTLDDFELADAIFIFGQNPGTNHPRMLGELRSAAKRGARIVSFNPLRERGLERFADPKSPADLLGGGVRLSSHYFQPRIGGDLAVATALCKLVVEHDAVDHAAVDGDFIRNHCSGYEAFATTLRATDWADLERESGLSRTQLEQAAQVYLDSGATILCWGMGITQHHRSVATIQMLNNLLLLRGNIGRPGAGPCPVRGHSNVQGDRTMGIFERMPDAFLDKLGRAFAFAPPRAHGFDTIAAIEAMHDGRGQVFFAMGGNFAAATPDSAHVHEALRRCALTVHVSTKLNRSHLVHGGQALILPCLGRTEIDLQAGGPQAVTVEDSMSMVHLSSGMNPPASTQLLSEPAIVARLAAATLPHSRTPWLALVEDYDRIRDKIAEVVEGFADFNARVRVPGGFHLRHPAREREFPTASGKAVFFPHQLVPNEPLSRRERGWGEGPPQASNLHHPSTPHSPFGHLLPPGEGKTDDAPFTLMTVRSHDQYNTTIYGLDDRYRGVHGTRRVCFISATDLARHGFAAGEHVDITSVWSDGERSVHDFRLVEYDIPPGCLASYFPETNALVPLGSYAERARTPASKSIPVRLSRRGSSPPNATRDVATAADAILDGGLEPALRDDPA</sequence>
<organism evidence="13 14">
    <name type="scientific">Lysobacter koreensis</name>
    <dbReference type="NCBI Taxonomy" id="266122"/>
    <lineage>
        <taxon>Bacteria</taxon>
        <taxon>Pseudomonadati</taxon>
        <taxon>Pseudomonadota</taxon>
        <taxon>Gammaproteobacteria</taxon>
        <taxon>Lysobacterales</taxon>
        <taxon>Lysobacteraceae</taxon>
        <taxon>Lysobacter</taxon>
    </lineage>
</organism>
<evidence type="ECO:0000256" key="9">
    <source>
        <dbReference type="ARBA" id="ARBA00023014"/>
    </source>
</evidence>
<dbReference type="CDD" id="cd02767">
    <property type="entry name" value="MopB_ydeP"/>
    <property type="match status" value="1"/>
</dbReference>
<dbReference type="InterPro" id="IPR037951">
    <property type="entry name" value="MopB_CT_YdeP"/>
</dbReference>
<evidence type="ECO:0000259" key="12">
    <source>
        <dbReference type="Pfam" id="PF01568"/>
    </source>
</evidence>
<feature type="compositionally biased region" description="Polar residues" evidence="10">
    <location>
        <begin position="644"/>
        <end position="655"/>
    </location>
</feature>
<dbReference type="InterPro" id="IPR050123">
    <property type="entry name" value="Prok_molybdopt-oxidoreductase"/>
</dbReference>
<comment type="cofactor">
    <cofactor evidence="1">
        <name>Mo-bis(molybdopterin guanine dinucleotide)</name>
        <dbReference type="ChEBI" id="CHEBI:60539"/>
    </cofactor>
</comment>
<evidence type="ECO:0000256" key="1">
    <source>
        <dbReference type="ARBA" id="ARBA00001942"/>
    </source>
</evidence>
<evidence type="ECO:0000259" key="11">
    <source>
        <dbReference type="Pfam" id="PF00384"/>
    </source>
</evidence>
<keyword evidence="7" id="KW-0560">Oxidoreductase</keyword>
<comment type="similarity">
    <text evidence="3">Belongs to the prokaryotic molybdopterin-containing oxidoreductase family.</text>
</comment>
<evidence type="ECO:0000256" key="5">
    <source>
        <dbReference type="ARBA" id="ARBA00022505"/>
    </source>
</evidence>
<dbReference type="Gene3D" id="3.40.50.740">
    <property type="match status" value="1"/>
</dbReference>
<dbReference type="InterPro" id="IPR009010">
    <property type="entry name" value="Asp_de-COase-like_dom_sf"/>
</dbReference>
<feature type="region of interest" description="Disordered" evidence="10">
    <location>
        <begin position="631"/>
        <end position="670"/>
    </location>
</feature>
<dbReference type="PIRSF" id="PIRSF000144">
    <property type="entry name" value="CbbBc"/>
    <property type="match status" value="1"/>
</dbReference>
<keyword evidence="14" id="KW-1185">Reference proteome</keyword>
<reference evidence="14" key="1">
    <citation type="journal article" date="2019" name="Int. J. Syst. Evol. Microbiol.">
        <title>The Global Catalogue of Microorganisms (GCM) 10K type strain sequencing project: providing services to taxonomists for standard genome sequencing and annotation.</title>
        <authorList>
            <consortium name="The Broad Institute Genomics Platform"/>
            <consortium name="The Broad Institute Genome Sequencing Center for Infectious Disease"/>
            <person name="Wu L."/>
            <person name="Ma J."/>
        </authorList>
    </citation>
    <scope>NUCLEOTIDE SEQUENCE [LARGE SCALE GENOMIC DNA]</scope>
    <source>
        <strain evidence="14">CCUG 55491</strain>
    </source>
</reference>
<keyword evidence="9" id="KW-0411">Iron-sulfur</keyword>
<dbReference type="Pfam" id="PF00384">
    <property type="entry name" value="Molybdopterin"/>
    <property type="match status" value="1"/>
</dbReference>
<name>A0ABW2YQ11_9GAMM</name>
<dbReference type="PANTHER" id="PTHR43105:SF4">
    <property type="entry name" value="PROTEIN YDEP"/>
    <property type="match status" value="1"/>
</dbReference>
<dbReference type="InterPro" id="IPR041953">
    <property type="entry name" value="YdeP_MopB"/>
</dbReference>
<dbReference type="NCBIfam" id="TIGR01701">
    <property type="entry name" value="Fdhalpha-like"/>
    <property type="match status" value="1"/>
</dbReference>
<evidence type="ECO:0000256" key="3">
    <source>
        <dbReference type="ARBA" id="ARBA00010312"/>
    </source>
</evidence>
<evidence type="ECO:0000256" key="2">
    <source>
        <dbReference type="ARBA" id="ARBA00001966"/>
    </source>
</evidence>
<gene>
    <name evidence="13" type="ORF">ACFQZQ_14355</name>
</gene>
<dbReference type="SUPFAM" id="SSF53706">
    <property type="entry name" value="Formate dehydrogenase/DMSO reductase, domains 1-3"/>
    <property type="match status" value="1"/>
</dbReference>
<dbReference type="PANTHER" id="PTHR43105">
    <property type="entry name" value="RESPIRATORY NITRATE REDUCTASE"/>
    <property type="match status" value="1"/>
</dbReference>
<dbReference type="Gene3D" id="3.40.228.10">
    <property type="entry name" value="Dimethylsulfoxide Reductase, domain 2"/>
    <property type="match status" value="1"/>
</dbReference>
<feature type="domain" description="Molybdopterin oxidoreductase" evidence="11">
    <location>
        <begin position="110"/>
        <end position="484"/>
    </location>
</feature>
<dbReference type="InterPro" id="IPR010046">
    <property type="entry name" value="Mopterin_OxRdtse_a_bac"/>
</dbReference>
<dbReference type="InterPro" id="IPR006657">
    <property type="entry name" value="MoPterin_dinucl-bd_dom"/>
</dbReference>
<protein>
    <submittedName>
        <fullName evidence="13">FdhF/YdeP family oxidoreductase</fullName>
    </submittedName>
</protein>
<keyword evidence="6" id="KW-0479">Metal-binding</keyword>
<evidence type="ECO:0000313" key="14">
    <source>
        <dbReference type="Proteomes" id="UP001597090"/>
    </source>
</evidence>
<evidence type="ECO:0000313" key="13">
    <source>
        <dbReference type="EMBL" id="MFD0740463.1"/>
    </source>
</evidence>
<dbReference type="Proteomes" id="UP001597090">
    <property type="component" value="Unassembled WGS sequence"/>
</dbReference>
<keyword evidence="5" id="KW-0500">Molybdenum</keyword>
<keyword evidence="8" id="KW-0408">Iron</keyword>
<evidence type="ECO:0000256" key="4">
    <source>
        <dbReference type="ARBA" id="ARBA00022485"/>
    </source>
</evidence>
<dbReference type="RefSeq" id="WP_386813610.1">
    <property type="nucleotide sequence ID" value="NZ_JBHTIH010000008.1"/>
</dbReference>
<dbReference type="EMBL" id="JBHTIH010000008">
    <property type="protein sequence ID" value="MFD0740463.1"/>
    <property type="molecule type" value="Genomic_DNA"/>
</dbReference>
<dbReference type="Pfam" id="PF01568">
    <property type="entry name" value="Molydop_binding"/>
    <property type="match status" value="1"/>
</dbReference>
<accession>A0ABW2YQ11</accession>
<evidence type="ECO:0000256" key="8">
    <source>
        <dbReference type="ARBA" id="ARBA00023004"/>
    </source>
</evidence>
<keyword evidence="4" id="KW-0004">4Fe-4S</keyword>